<evidence type="ECO:0000256" key="3">
    <source>
        <dbReference type="ARBA" id="ARBA00022989"/>
    </source>
</evidence>
<evidence type="ECO:0000313" key="7">
    <source>
        <dbReference type="Proteomes" id="UP000790833"/>
    </source>
</evidence>
<dbReference type="GO" id="GO:0012505">
    <property type="term" value="C:endomembrane system"/>
    <property type="evidence" value="ECO:0007669"/>
    <property type="project" value="UniProtKB-SubCell"/>
</dbReference>
<accession>A0A9P7VD86</accession>
<keyword evidence="2 5" id="KW-0812">Transmembrane</keyword>
<comment type="caution">
    <text evidence="6">The sequence shown here is derived from an EMBL/GenBank/DDBJ whole genome shotgun (WGS) entry which is preliminary data.</text>
</comment>
<feature type="transmembrane region" description="Helical" evidence="5">
    <location>
        <begin position="188"/>
        <end position="205"/>
    </location>
</feature>
<dbReference type="RefSeq" id="XP_043051533.1">
    <property type="nucleotide sequence ID" value="XM_043193145.1"/>
</dbReference>
<gene>
    <name evidence="6" type="ORF">KQ657_002375</name>
</gene>
<feature type="transmembrane region" description="Helical" evidence="5">
    <location>
        <begin position="46"/>
        <end position="67"/>
    </location>
</feature>
<feature type="transmembrane region" description="Helical" evidence="5">
    <location>
        <begin position="79"/>
        <end position="99"/>
    </location>
</feature>
<protein>
    <submittedName>
        <fullName evidence="6">Uncharacterized protein</fullName>
    </submittedName>
</protein>
<dbReference type="PANTHER" id="PTHR10989:SF16">
    <property type="entry name" value="AT02829P-RELATED"/>
    <property type="match status" value="1"/>
</dbReference>
<feature type="transmembrane region" description="Helical" evidence="5">
    <location>
        <begin position="141"/>
        <end position="161"/>
    </location>
</feature>
<evidence type="ECO:0000256" key="5">
    <source>
        <dbReference type="SAM" id="Phobius"/>
    </source>
</evidence>
<keyword evidence="4 5" id="KW-0472">Membrane</keyword>
<comment type="subcellular location">
    <subcellularLocation>
        <location evidence="1">Endomembrane system</location>
        <topology evidence="1">Multi-pass membrane protein</topology>
    </subcellularLocation>
</comment>
<proteinExistence type="predicted"/>
<dbReference type="OrthoDB" id="1898221at2759"/>
<dbReference type="InterPro" id="IPR006838">
    <property type="entry name" value="ADTRP_AIG1"/>
</dbReference>
<dbReference type="GeneID" id="66115749"/>
<evidence type="ECO:0000256" key="1">
    <source>
        <dbReference type="ARBA" id="ARBA00004127"/>
    </source>
</evidence>
<name>A0A9P7VD86_9ASCO</name>
<keyword evidence="7" id="KW-1185">Reference proteome</keyword>
<dbReference type="Proteomes" id="UP000790833">
    <property type="component" value="Unassembled WGS sequence"/>
</dbReference>
<feature type="transmembrane region" description="Helical" evidence="5">
    <location>
        <begin position="7"/>
        <end position="26"/>
    </location>
</feature>
<evidence type="ECO:0000256" key="4">
    <source>
        <dbReference type="ARBA" id="ARBA00023136"/>
    </source>
</evidence>
<dbReference type="AlphaFoldDB" id="A0A9P7VD86"/>
<evidence type="ECO:0000256" key="2">
    <source>
        <dbReference type="ARBA" id="ARBA00022692"/>
    </source>
</evidence>
<evidence type="ECO:0000313" key="6">
    <source>
        <dbReference type="EMBL" id="KAG7195988.1"/>
    </source>
</evidence>
<dbReference type="Pfam" id="PF04750">
    <property type="entry name" value="Far-17a_AIG1"/>
    <property type="match status" value="1"/>
</dbReference>
<dbReference type="EMBL" id="JAHMUF010000002">
    <property type="protein sequence ID" value="KAG7195988.1"/>
    <property type="molecule type" value="Genomic_DNA"/>
</dbReference>
<sequence length="230" mass="26107">MSRRVVGNPVIGTITAISLIIGGWGLLQITGFELPENLAGAGCWQFLTNLSLLYTLLVFAIGTLAHMFQSPVLYSLKNYLHPIALALESVVALVYWPLRLFKPQLILTRDFFLPMDVDLAIHLLPVVSLSIDYFLFMPKWLLSHTSAFLFVTSLAMGYYLLLKQLVDVENGAIYPYQFLNVDTELERIVIFFIVGLTGFLQYLFLQKLYDVIVDGEYNKLTDNEKIKKTT</sequence>
<organism evidence="6 7">
    <name type="scientific">Scheffersomyces spartinae</name>
    <dbReference type="NCBI Taxonomy" id="45513"/>
    <lineage>
        <taxon>Eukaryota</taxon>
        <taxon>Fungi</taxon>
        <taxon>Dikarya</taxon>
        <taxon>Ascomycota</taxon>
        <taxon>Saccharomycotina</taxon>
        <taxon>Pichiomycetes</taxon>
        <taxon>Debaryomycetaceae</taxon>
        <taxon>Scheffersomyces</taxon>
    </lineage>
</organism>
<keyword evidence="3 5" id="KW-1133">Transmembrane helix</keyword>
<reference evidence="6" key="1">
    <citation type="submission" date="2021-03" db="EMBL/GenBank/DDBJ databases">
        <authorList>
            <person name="Palmer J.M."/>
        </authorList>
    </citation>
    <scope>NUCLEOTIDE SEQUENCE</scope>
    <source>
        <strain evidence="6">ARV_011</strain>
    </source>
</reference>
<dbReference type="GO" id="GO:0016020">
    <property type="term" value="C:membrane"/>
    <property type="evidence" value="ECO:0007669"/>
    <property type="project" value="InterPro"/>
</dbReference>
<dbReference type="PANTHER" id="PTHR10989">
    <property type="entry name" value="ANDROGEN-INDUCED PROTEIN 1-RELATED"/>
    <property type="match status" value="1"/>
</dbReference>